<dbReference type="InterPro" id="IPR025334">
    <property type="entry name" value="DUF4240"/>
</dbReference>
<dbReference type="AlphaFoldDB" id="A0A0X8X6S3"/>
<reference evidence="2 3" key="1">
    <citation type="submission" date="2015-12" db="EMBL/GenBank/DDBJ databases">
        <title>Genome sequence of Mucilaginibacter gotjawali.</title>
        <authorList>
            <person name="Lee J.S."/>
            <person name="Lee K.C."/>
            <person name="Kim K.K."/>
            <person name="Lee B.W."/>
        </authorList>
    </citation>
    <scope>NUCLEOTIDE SEQUENCE [LARGE SCALE GENOMIC DNA]</scope>
    <source>
        <strain evidence="2 3">SA3-7</strain>
    </source>
</reference>
<dbReference type="Pfam" id="PF14024">
    <property type="entry name" value="DUF4240"/>
    <property type="match status" value="1"/>
</dbReference>
<protein>
    <recommendedName>
        <fullName evidence="1">DUF4240 domain-containing protein</fullName>
    </recommendedName>
</protein>
<organism evidence="2 3">
    <name type="scientific">Mucilaginibacter gotjawali</name>
    <dbReference type="NCBI Taxonomy" id="1550579"/>
    <lineage>
        <taxon>Bacteria</taxon>
        <taxon>Pseudomonadati</taxon>
        <taxon>Bacteroidota</taxon>
        <taxon>Sphingobacteriia</taxon>
        <taxon>Sphingobacteriales</taxon>
        <taxon>Sphingobacteriaceae</taxon>
        <taxon>Mucilaginibacter</taxon>
    </lineage>
</organism>
<dbReference type="OrthoDB" id="6200718at2"/>
<evidence type="ECO:0000259" key="1">
    <source>
        <dbReference type="Pfam" id="PF14024"/>
    </source>
</evidence>
<keyword evidence="3" id="KW-1185">Reference proteome</keyword>
<evidence type="ECO:0000313" key="2">
    <source>
        <dbReference type="EMBL" id="BAU56058.1"/>
    </source>
</evidence>
<feature type="domain" description="DUF4240" evidence="1">
    <location>
        <begin position="172"/>
        <end position="292"/>
    </location>
</feature>
<name>A0A0X8X6S3_9SPHI</name>
<dbReference type="RefSeq" id="WP_096354637.1">
    <property type="nucleotide sequence ID" value="NZ_AP017313.1"/>
</dbReference>
<gene>
    <name evidence="2" type="ORF">MgSA37_04250</name>
</gene>
<dbReference type="KEGG" id="mgot:MgSA37_04250"/>
<accession>A0A0X8X6S3</accession>
<proteinExistence type="predicted"/>
<dbReference type="Proteomes" id="UP000218263">
    <property type="component" value="Chromosome"/>
</dbReference>
<evidence type="ECO:0000313" key="3">
    <source>
        <dbReference type="Proteomes" id="UP000218263"/>
    </source>
</evidence>
<sequence>MSSTAIQEGDIHHTILRDGRFGAVRVLKTGGKFGFSPYTFHLIGVTAYIGEQPPIISDPRLTEILITEYIYPKGKSIINIYCGKFPKQLKYVGNIPISCEESNFKIEIGNGIDGGFPSCGKIPQDIGYEILIEWRYKYDNFNFVKEIEISRKEHEEFMKSLHVNKPKRMLDDARFWDIISMLDWSQQGNDEKVLEPAAKALSKLKPSEIKSFEETLANKLFQIDTKEHAKNIGEYSYDEKEQYMSVDSFLYARCAAVANGKALYEKIKELPTEMVKDVEFEALLSLSAIAYELKTGREIVYDAGVSYETYANKEGWT</sequence>
<dbReference type="EMBL" id="AP017313">
    <property type="protein sequence ID" value="BAU56058.1"/>
    <property type="molecule type" value="Genomic_DNA"/>
</dbReference>